<evidence type="ECO:0000313" key="1">
    <source>
        <dbReference type="EMBL" id="KII70156.1"/>
    </source>
</evidence>
<sequence length="104" mass="12362">MFYKAPHSPKFQFLEEKTVERKPETKIKQESPVSSSFDLNDEEKWVLFSRGDFYTSGLYPQEKPRSTKKDRLMSDITIELKNKSENQTIRNHHEKYIEAEDCNS</sequence>
<comment type="caution">
    <text evidence="1">The sequence shown here is derived from an EMBL/GenBank/DDBJ whole genome shotgun (WGS) entry which is preliminary data.</text>
</comment>
<organism evidence="1 2">
    <name type="scientific">Thelohanellus kitauei</name>
    <name type="common">Myxosporean</name>
    <dbReference type="NCBI Taxonomy" id="669202"/>
    <lineage>
        <taxon>Eukaryota</taxon>
        <taxon>Metazoa</taxon>
        <taxon>Cnidaria</taxon>
        <taxon>Myxozoa</taxon>
        <taxon>Myxosporea</taxon>
        <taxon>Bivalvulida</taxon>
        <taxon>Platysporina</taxon>
        <taxon>Myxobolidae</taxon>
        <taxon>Thelohanellus</taxon>
    </lineage>
</organism>
<gene>
    <name evidence="1" type="ORF">RF11_01609</name>
</gene>
<accession>A0A0C2MS92</accession>
<protein>
    <submittedName>
        <fullName evidence="1">Uncharacterized protein</fullName>
    </submittedName>
</protein>
<keyword evidence="2" id="KW-1185">Reference proteome</keyword>
<dbReference type="EMBL" id="JWZT01002159">
    <property type="protein sequence ID" value="KII70156.1"/>
    <property type="molecule type" value="Genomic_DNA"/>
</dbReference>
<reference evidence="1 2" key="1">
    <citation type="journal article" date="2014" name="Genome Biol. Evol.">
        <title>The genome of the myxosporean Thelohanellus kitauei shows adaptations to nutrient acquisition within its fish host.</title>
        <authorList>
            <person name="Yang Y."/>
            <person name="Xiong J."/>
            <person name="Zhou Z."/>
            <person name="Huo F."/>
            <person name="Miao W."/>
            <person name="Ran C."/>
            <person name="Liu Y."/>
            <person name="Zhang J."/>
            <person name="Feng J."/>
            <person name="Wang M."/>
            <person name="Wang M."/>
            <person name="Wang L."/>
            <person name="Yao B."/>
        </authorList>
    </citation>
    <scope>NUCLEOTIDE SEQUENCE [LARGE SCALE GENOMIC DNA]</scope>
    <source>
        <strain evidence="1">Wuqing</strain>
    </source>
</reference>
<evidence type="ECO:0000313" key="2">
    <source>
        <dbReference type="Proteomes" id="UP000031668"/>
    </source>
</evidence>
<dbReference type="Proteomes" id="UP000031668">
    <property type="component" value="Unassembled WGS sequence"/>
</dbReference>
<name>A0A0C2MS92_THEKT</name>
<dbReference type="AlphaFoldDB" id="A0A0C2MS92"/>
<proteinExistence type="predicted"/>